<evidence type="ECO:0000259" key="12">
    <source>
        <dbReference type="PROSITE" id="PS50109"/>
    </source>
</evidence>
<evidence type="ECO:0000256" key="4">
    <source>
        <dbReference type="ARBA" id="ARBA00022553"/>
    </source>
</evidence>
<proteinExistence type="predicted"/>
<evidence type="ECO:0000256" key="7">
    <source>
        <dbReference type="ARBA" id="ARBA00022777"/>
    </source>
</evidence>
<dbReference type="InterPro" id="IPR036890">
    <property type="entry name" value="HATPase_C_sf"/>
</dbReference>
<name>A0A7W6NYG0_9SPHN</name>
<dbReference type="Pfam" id="PF02518">
    <property type="entry name" value="HATPase_c"/>
    <property type="match status" value="1"/>
</dbReference>
<dbReference type="InterPro" id="IPR005467">
    <property type="entry name" value="His_kinase_dom"/>
</dbReference>
<keyword evidence="7" id="KW-0418">Kinase</keyword>
<dbReference type="InterPro" id="IPR036097">
    <property type="entry name" value="HisK_dim/P_sf"/>
</dbReference>
<dbReference type="SMART" id="SM00304">
    <property type="entry name" value="HAMP"/>
    <property type="match status" value="1"/>
</dbReference>
<dbReference type="Pfam" id="PF00512">
    <property type="entry name" value="HisKA"/>
    <property type="match status" value="1"/>
</dbReference>
<evidence type="ECO:0000259" key="13">
    <source>
        <dbReference type="PROSITE" id="PS50885"/>
    </source>
</evidence>
<dbReference type="InterPro" id="IPR003660">
    <property type="entry name" value="HAMP_dom"/>
</dbReference>
<evidence type="ECO:0000256" key="2">
    <source>
        <dbReference type="ARBA" id="ARBA00004370"/>
    </source>
</evidence>
<dbReference type="PROSITE" id="PS50885">
    <property type="entry name" value="HAMP"/>
    <property type="match status" value="1"/>
</dbReference>
<dbReference type="InterPro" id="IPR003594">
    <property type="entry name" value="HATPase_dom"/>
</dbReference>
<dbReference type="Proteomes" id="UP000557392">
    <property type="component" value="Unassembled WGS sequence"/>
</dbReference>
<dbReference type="EMBL" id="JACIEH010000005">
    <property type="protein sequence ID" value="MBB4101164.1"/>
    <property type="molecule type" value="Genomic_DNA"/>
</dbReference>
<evidence type="ECO:0000256" key="10">
    <source>
        <dbReference type="ARBA" id="ARBA00023136"/>
    </source>
</evidence>
<reference evidence="14 15" key="1">
    <citation type="submission" date="2020-08" db="EMBL/GenBank/DDBJ databases">
        <title>Genomic Encyclopedia of Type Strains, Phase IV (KMG-IV): sequencing the most valuable type-strain genomes for metagenomic binning, comparative biology and taxonomic classification.</title>
        <authorList>
            <person name="Goeker M."/>
        </authorList>
    </citation>
    <scope>NUCLEOTIDE SEQUENCE [LARGE SCALE GENOMIC DNA]</scope>
    <source>
        <strain evidence="14 15">DSM 101806</strain>
    </source>
</reference>
<dbReference type="Gene3D" id="1.10.287.130">
    <property type="match status" value="1"/>
</dbReference>
<dbReference type="InterPro" id="IPR003661">
    <property type="entry name" value="HisK_dim/P_dom"/>
</dbReference>
<evidence type="ECO:0000313" key="15">
    <source>
        <dbReference type="Proteomes" id="UP000557392"/>
    </source>
</evidence>
<keyword evidence="9" id="KW-0902">Two-component regulatory system</keyword>
<feature type="domain" description="HAMP" evidence="13">
    <location>
        <begin position="172"/>
        <end position="225"/>
    </location>
</feature>
<keyword evidence="4" id="KW-0597">Phosphoprotein</keyword>
<dbReference type="CDD" id="cd00082">
    <property type="entry name" value="HisKA"/>
    <property type="match status" value="1"/>
</dbReference>
<dbReference type="CDD" id="cd06225">
    <property type="entry name" value="HAMP"/>
    <property type="match status" value="1"/>
</dbReference>
<dbReference type="SUPFAM" id="SSF55874">
    <property type="entry name" value="ATPase domain of HSP90 chaperone/DNA topoisomerase II/histidine kinase"/>
    <property type="match status" value="1"/>
</dbReference>
<evidence type="ECO:0000256" key="9">
    <source>
        <dbReference type="ARBA" id="ARBA00023012"/>
    </source>
</evidence>
<evidence type="ECO:0000256" key="1">
    <source>
        <dbReference type="ARBA" id="ARBA00000085"/>
    </source>
</evidence>
<dbReference type="Gene3D" id="3.30.565.10">
    <property type="entry name" value="Histidine kinase-like ATPase, C-terminal domain"/>
    <property type="match status" value="1"/>
</dbReference>
<comment type="subcellular location">
    <subcellularLocation>
        <location evidence="2">Membrane</location>
    </subcellularLocation>
</comment>
<dbReference type="SMART" id="SM00388">
    <property type="entry name" value="HisKA"/>
    <property type="match status" value="1"/>
</dbReference>
<dbReference type="PROSITE" id="PS50109">
    <property type="entry name" value="HIS_KIN"/>
    <property type="match status" value="1"/>
</dbReference>
<dbReference type="SMART" id="SM00387">
    <property type="entry name" value="HATPase_c"/>
    <property type="match status" value="1"/>
</dbReference>
<evidence type="ECO:0000256" key="5">
    <source>
        <dbReference type="ARBA" id="ARBA00022679"/>
    </source>
</evidence>
<dbReference type="PANTHER" id="PTHR45436">
    <property type="entry name" value="SENSOR HISTIDINE KINASE YKOH"/>
    <property type="match status" value="1"/>
</dbReference>
<dbReference type="GO" id="GO:0000155">
    <property type="term" value="F:phosphorelay sensor kinase activity"/>
    <property type="evidence" value="ECO:0007669"/>
    <property type="project" value="InterPro"/>
</dbReference>
<dbReference type="CDD" id="cd00075">
    <property type="entry name" value="HATPase"/>
    <property type="match status" value="1"/>
</dbReference>
<dbReference type="EC" id="2.7.13.3" evidence="3"/>
<feature type="transmembrane region" description="Helical" evidence="11">
    <location>
        <begin position="148"/>
        <end position="173"/>
    </location>
</feature>
<dbReference type="GO" id="GO:0005886">
    <property type="term" value="C:plasma membrane"/>
    <property type="evidence" value="ECO:0007669"/>
    <property type="project" value="TreeGrafter"/>
</dbReference>
<keyword evidence="10 11" id="KW-0472">Membrane</keyword>
<evidence type="ECO:0000256" key="6">
    <source>
        <dbReference type="ARBA" id="ARBA00022692"/>
    </source>
</evidence>
<dbReference type="AlphaFoldDB" id="A0A7W6NYG0"/>
<evidence type="ECO:0000256" key="11">
    <source>
        <dbReference type="SAM" id="Phobius"/>
    </source>
</evidence>
<dbReference type="InterPro" id="IPR050428">
    <property type="entry name" value="TCS_sensor_his_kinase"/>
</dbReference>
<dbReference type="SUPFAM" id="SSF47384">
    <property type="entry name" value="Homodimeric domain of signal transducing histidine kinase"/>
    <property type="match status" value="1"/>
</dbReference>
<evidence type="ECO:0000313" key="14">
    <source>
        <dbReference type="EMBL" id="MBB4101164.1"/>
    </source>
</evidence>
<organism evidence="14 15">
    <name type="scientific">Sphingomonas kyeonggiensis</name>
    <dbReference type="NCBI Taxonomy" id="1268553"/>
    <lineage>
        <taxon>Bacteria</taxon>
        <taxon>Pseudomonadati</taxon>
        <taxon>Pseudomonadota</taxon>
        <taxon>Alphaproteobacteria</taxon>
        <taxon>Sphingomonadales</taxon>
        <taxon>Sphingomonadaceae</taxon>
        <taxon>Sphingomonas</taxon>
    </lineage>
</organism>
<dbReference type="InterPro" id="IPR004358">
    <property type="entry name" value="Sig_transdc_His_kin-like_C"/>
</dbReference>
<dbReference type="Pfam" id="PF00672">
    <property type="entry name" value="HAMP"/>
    <property type="match status" value="1"/>
</dbReference>
<keyword evidence="8 11" id="KW-1133">Transmembrane helix</keyword>
<evidence type="ECO:0000256" key="8">
    <source>
        <dbReference type="ARBA" id="ARBA00022989"/>
    </source>
</evidence>
<sequence length="444" mass="47301">MRPLGHSTFGLAMLVSLALTLGAVGIGAVSYEVTHEALEQQLDHRTATETRALLAEPGSERTAAIASGISRREAIPGPEHLEYLLVDAKGHHLAGQLDAVAPQQTGHAEFLHYHDGRIGQSLTTRLADGATLVVSADRAVLDQTDRHLLLLFTTAFGTMLLLGLGGAWTLGALTRARLRKMDRAALAIIGGDLTHRMPIDGSDSEFDRLSATLNRMLDRIAALMSNLRQVSSDVAHDLRTPLTRLRNRLDEAATGTGEQRDAAIEAATHQADELLEIFAALLRISEVEGLGVRRQFREVALSEALLELADTYKPDAEAGGHSIETDIAPEIRVLGDRRLLIQLAANLFDNALRHTPPGTHIHVALGVEDGIVRLSICDDGPGVPDAARGRLFERFSRAEQSRSSTGHGLGLALVAAIAAAHRGEATLLPGPGFGIAVSLGPTVA</sequence>
<comment type="catalytic activity">
    <reaction evidence="1">
        <text>ATP + protein L-histidine = ADP + protein N-phospho-L-histidine.</text>
        <dbReference type="EC" id="2.7.13.3"/>
    </reaction>
</comment>
<dbReference type="PRINTS" id="PR00344">
    <property type="entry name" value="BCTRLSENSOR"/>
</dbReference>
<comment type="caution">
    <text evidence="14">The sequence shown here is derived from an EMBL/GenBank/DDBJ whole genome shotgun (WGS) entry which is preliminary data.</text>
</comment>
<keyword evidence="5" id="KW-0808">Transferase</keyword>
<feature type="domain" description="Histidine kinase" evidence="12">
    <location>
        <begin position="233"/>
        <end position="444"/>
    </location>
</feature>
<dbReference type="Gene3D" id="6.10.340.10">
    <property type="match status" value="1"/>
</dbReference>
<dbReference type="SUPFAM" id="SSF158472">
    <property type="entry name" value="HAMP domain-like"/>
    <property type="match status" value="1"/>
</dbReference>
<keyword evidence="15" id="KW-1185">Reference proteome</keyword>
<protein>
    <recommendedName>
        <fullName evidence="3">histidine kinase</fullName>
        <ecNumber evidence="3">2.7.13.3</ecNumber>
    </recommendedName>
</protein>
<dbReference type="RefSeq" id="WP_184000518.1">
    <property type="nucleotide sequence ID" value="NZ_JACIEH010000005.1"/>
</dbReference>
<dbReference type="PANTHER" id="PTHR45436:SF8">
    <property type="entry name" value="HISTIDINE KINASE"/>
    <property type="match status" value="1"/>
</dbReference>
<evidence type="ECO:0000256" key="3">
    <source>
        <dbReference type="ARBA" id="ARBA00012438"/>
    </source>
</evidence>
<keyword evidence="6 11" id="KW-0812">Transmembrane</keyword>
<gene>
    <name evidence="14" type="ORF">GGR46_004754</name>
</gene>
<accession>A0A7W6NYG0</accession>